<feature type="domain" description="ATP-grasp" evidence="6">
    <location>
        <begin position="24"/>
        <end position="60"/>
    </location>
</feature>
<dbReference type="InterPro" id="IPR013815">
    <property type="entry name" value="ATP_grasp_subdomain_1"/>
</dbReference>
<keyword evidence="8" id="KW-1185">Reference proteome</keyword>
<evidence type="ECO:0000313" key="8">
    <source>
        <dbReference type="Proteomes" id="UP000198744"/>
    </source>
</evidence>
<dbReference type="GO" id="GO:0016874">
    <property type="term" value="F:ligase activity"/>
    <property type="evidence" value="ECO:0007669"/>
    <property type="project" value="UniProtKB-KW"/>
</dbReference>
<evidence type="ECO:0000256" key="5">
    <source>
        <dbReference type="PROSITE-ProRule" id="PRU00409"/>
    </source>
</evidence>
<dbReference type="GO" id="GO:0046872">
    <property type="term" value="F:metal ion binding"/>
    <property type="evidence" value="ECO:0007669"/>
    <property type="project" value="InterPro"/>
</dbReference>
<comment type="similarity">
    <text evidence="4">In the N-terminal section; belongs to the acetate CoA ligase alpha subunit family.</text>
</comment>
<dbReference type="SUPFAM" id="SSF56059">
    <property type="entry name" value="Glutathione synthetase ATP-binding domain-like"/>
    <property type="match status" value="1"/>
</dbReference>
<gene>
    <name evidence="7" type="ORF">SAMN04489760_102199</name>
</gene>
<dbReference type="AlphaFoldDB" id="A0A1H7UZL4"/>
<accession>A0A1H7UZL4</accession>
<dbReference type="Proteomes" id="UP000198744">
    <property type="component" value="Unassembled WGS sequence"/>
</dbReference>
<dbReference type="OrthoDB" id="9791027at2"/>
<evidence type="ECO:0000313" key="7">
    <source>
        <dbReference type="EMBL" id="SEM02068.1"/>
    </source>
</evidence>
<evidence type="ECO:0000256" key="4">
    <source>
        <dbReference type="ARBA" id="ARBA00060888"/>
    </source>
</evidence>
<evidence type="ECO:0000259" key="6">
    <source>
        <dbReference type="PROSITE" id="PS50975"/>
    </source>
</evidence>
<dbReference type="FunFam" id="3.30.1490.20:FF:000020">
    <property type="entry name" value="Protein lysine acetyltransferase"/>
    <property type="match status" value="1"/>
</dbReference>
<dbReference type="PANTHER" id="PTHR43334:SF1">
    <property type="entry name" value="3-HYDROXYPROPIONATE--COA LIGASE [ADP-FORMING]"/>
    <property type="match status" value="1"/>
</dbReference>
<dbReference type="Pfam" id="PF13549">
    <property type="entry name" value="ATP-grasp_5"/>
    <property type="match status" value="1"/>
</dbReference>
<organism evidence="7 8">
    <name type="scientific">Syntrophus gentianae</name>
    <dbReference type="NCBI Taxonomy" id="43775"/>
    <lineage>
        <taxon>Bacteria</taxon>
        <taxon>Pseudomonadati</taxon>
        <taxon>Thermodesulfobacteriota</taxon>
        <taxon>Syntrophia</taxon>
        <taxon>Syntrophales</taxon>
        <taxon>Syntrophaceae</taxon>
        <taxon>Syntrophus</taxon>
    </lineage>
</organism>
<keyword evidence="1" id="KW-0436">Ligase</keyword>
<protein>
    <submittedName>
        <fullName evidence="7">Acetyl-CoA synthetase (ADP-forming)</fullName>
    </submittedName>
</protein>
<dbReference type="InterPro" id="IPR051538">
    <property type="entry name" value="Acyl-CoA_Synth/Transferase"/>
</dbReference>
<evidence type="ECO:0000256" key="2">
    <source>
        <dbReference type="ARBA" id="ARBA00022741"/>
    </source>
</evidence>
<evidence type="ECO:0000256" key="1">
    <source>
        <dbReference type="ARBA" id="ARBA00022598"/>
    </source>
</evidence>
<dbReference type="Gene3D" id="3.30.1490.20">
    <property type="entry name" value="ATP-grasp fold, A domain"/>
    <property type="match status" value="1"/>
</dbReference>
<name>A0A1H7UZL4_9BACT</name>
<dbReference type="GO" id="GO:0005524">
    <property type="term" value="F:ATP binding"/>
    <property type="evidence" value="ECO:0007669"/>
    <property type="project" value="UniProtKB-UniRule"/>
</dbReference>
<evidence type="ECO:0000256" key="3">
    <source>
        <dbReference type="ARBA" id="ARBA00022840"/>
    </source>
</evidence>
<dbReference type="RefSeq" id="WP_093882118.1">
    <property type="nucleotide sequence ID" value="NZ_FOBS01000002.1"/>
</dbReference>
<sequence>MAYQEIVQRALRAGRKLLPEHEAYEICKEFDIPFPPGRIAGNWEEAQEAGEDLGFPLVLKIVSPEVIHKSDVGGVLVGIASPADLKRAYDQLLANVREKAGEVPIDGVLVQKAMPKGVEVAVGGLRDEVFGPMIMFGSGGILIEVFKDVSFRMAPFDQGEALRQIQDTKAYELLKGFRGAPPSDLEALTQLIVHTGNLMCRIPELAELDFNPVLAYPEGCVVVDARMILSA</sequence>
<dbReference type="EMBL" id="FOBS01000002">
    <property type="protein sequence ID" value="SEM02068.1"/>
    <property type="molecule type" value="Genomic_DNA"/>
</dbReference>
<dbReference type="InterPro" id="IPR011761">
    <property type="entry name" value="ATP-grasp"/>
</dbReference>
<reference evidence="7 8" key="1">
    <citation type="submission" date="2016-10" db="EMBL/GenBank/DDBJ databases">
        <authorList>
            <person name="de Groot N.N."/>
        </authorList>
    </citation>
    <scope>NUCLEOTIDE SEQUENCE [LARGE SCALE GENOMIC DNA]</scope>
    <source>
        <strain evidence="7 8">DSM 8423</strain>
    </source>
</reference>
<keyword evidence="3 5" id="KW-0067">ATP-binding</keyword>
<proteinExistence type="inferred from homology"/>
<dbReference type="PANTHER" id="PTHR43334">
    <property type="entry name" value="ACETATE--COA LIGASE [ADP-FORMING]"/>
    <property type="match status" value="1"/>
</dbReference>
<dbReference type="Gene3D" id="3.30.470.20">
    <property type="entry name" value="ATP-grasp fold, B domain"/>
    <property type="match status" value="1"/>
</dbReference>
<dbReference type="PROSITE" id="PS50975">
    <property type="entry name" value="ATP_GRASP"/>
    <property type="match status" value="1"/>
</dbReference>
<dbReference type="STRING" id="43775.SAMN04489760_102199"/>
<keyword evidence="2 5" id="KW-0547">Nucleotide-binding</keyword>